<dbReference type="Proteomes" id="UP000092213">
    <property type="component" value="Chromosome"/>
</dbReference>
<sequence length="65" mass="6962">MPDDEALALSYALAKQLSSAYAVETNYGRLDLDDELCAAVDAAIRPILKRRLNALAAGMLQRPGA</sequence>
<dbReference type="AlphaFoldDB" id="A0A193FT13"/>
<dbReference type="RefSeq" id="WP_066668466.1">
    <property type="nucleotide sequence ID" value="NZ_CP016171.1"/>
</dbReference>
<evidence type="ECO:0000313" key="1">
    <source>
        <dbReference type="EMBL" id="ANN70892.1"/>
    </source>
</evidence>
<dbReference type="EMBL" id="CP016171">
    <property type="protein sequence ID" value="ANN70892.1"/>
    <property type="molecule type" value="Genomic_DNA"/>
</dbReference>
<gene>
    <name evidence="1" type="ORF">BAU08_05700</name>
</gene>
<proteinExistence type="predicted"/>
<evidence type="ECO:0000313" key="2">
    <source>
        <dbReference type="Proteomes" id="UP000092213"/>
    </source>
</evidence>
<name>A0A193FT13_9BORD</name>
<accession>A0A193FT13</accession>
<protein>
    <submittedName>
        <fullName evidence="1">Uncharacterized protein</fullName>
    </submittedName>
</protein>
<organism evidence="1 2">
    <name type="scientific">Bordetella bronchialis</name>
    <dbReference type="NCBI Taxonomy" id="463025"/>
    <lineage>
        <taxon>Bacteria</taxon>
        <taxon>Pseudomonadati</taxon>
        <taxon>Pseudomonadota</taxon>
        <taxon>Betaproteobacteria</taxon>
        <taxon>Burkholderiales</taxon>
        <taxon>Alcaligenaceae</taxon>
        <taxon>Bordetella</taxon>
    </lineage>
</organism>
<reference evidence="1 2" key="1">
    <citation type="submission" date="2016-06" db="EMBL/GenBank/DDBJ databases">
        <title>Complete genome sequences of Bordetella bronchialis and Bordetella flabilis.</title>
        <authorList>
            <person name="LiPuma J.J."/>
            <person name="Spilker T."/>
        </authorList>
    </citation>
    <scope>NUCLEOTIDE SEQUENCE [LARGE SCALE GENOMIC DNA]</scope>
    <source>
        <strain evidence="1 2">AU17976</strain>
    </source>
</reference>